<evidence type="ECO:0000313" key="17">
    <source>
        <dbReference type="Proteomes" id="UP000322553"/>
    </source>
</evidence>
<evidence type="ECO:0000256" key="3">
    <source>
        <dbReference type="ARBA" id="ARBA00022741"/>
    </source>
</evidence>
<comment type="function">
    <text evidence="10">Catalyzes the phosphorylation of 2-keto-3-deoxygluconate (KDG) to produce 2-keto-3-deoxy-6-phosphogluconate (KDPG).</text>
</comment>
<dbReference type="Proteomes" id="UP000322553">
    <property type="component" value="Chromosome"/>
</dbReference>
<dbReference type="GO" id="GO:0042840">
    <property type="term" value="P:D-glucuronate catabolic process"/>
    <property type="evidence" value="ECO:0007669"/>
    <property type="project" value="TreeGrafter"/>
</dbReference>
<protein>
    <recommendedName>
        <fullName evidence="12">2-dehydro-3-deoxygluconokinase</fullName>
        <ecNumber evidence="11">2.7.1.45</ecNumber>
    </recommendedName>
    <alternativeName>
        <fullName evidence="13">2-keto-3-deoxygluconokinase</fullName>
    </alternativeName>
    <alternativeName>
        <fullName evidence="14">3-deoxy-2-oxo-D-gluconate kinase</fullName>
    </alternativeName>
    <alternativeName>
        <fullName evidence="8">KDG kinase</fullName>
    </alternativeName>
</protein>
<dbReference type="FunFam" id="3.40.1190.20:FF:000011">
    <property type="entry name" value="2-dehydro-3-deoxygluconokinase, putative"/>
    <property type="match status" value="1"/>
</dbReference>
<proteinExistence type="inferred from homology"/>
<evidence type="ECO:0000256" key="8">
    <source>
        <dbReference type="ARBA" id="ARBA00044254"/>
    </source>
</evidence>
<dbReference type="PANTHER" id="PTHR43085:SF15">
    <property type="entry name" value="2-DEHYDRO-3-DEOXYGLUCONOKINASE"/>
    <property type="match status" value="1"/>
</dbReference>
<dbReference type="InterPro" id="IPR029056">
    <property type="entry name" value="Ribokinase-like"/>
</dbReference>
<evidence type="ECO:0000313" key="16">
    <source>
        <dbReference type="EMBL" id="QEL12869.1"/>
    </source>
</evidence>
<dbReference type="CDD" id="cd01166">
    <property type="entry name" value="KdgK"/>
    <property type="match status" value="1"/>
</dbReference>
<dbReference type="AlphaFoldDB" id="A0A5C1A712"/>
<accession>A0A5C1A712</accession>
<evidence type="ECO:0000256" key="4">
    <source>
        <dbReference type="ARBA" id="ARBA00022777"/>
    </source>
</evidence>
<evidence type="ECO:0000256" key="9">
    <source>
        <dbReference type="ARBA" id="ARBA00050729"/>
    </source>
</evidence>
<evidence type="ECO:0000256" key="13">
    <source>
        <dbReference type="ARBA" id="ARBA00075711"/>
    </source>
</evidence>
<evidence type="ECO:0000256" key="10">
    <source>
        <dbReference type="ARBA" id="ARBA00054997"/>
    </source>
</evidence>
<evidence type="ECO:0000256" key="2">
    <source>
        <dbReference type="ARBA" id="ARBA00022679"/>
    </source>
</evidence>
<gene>
    <name evidence="16" type="ORF">FY550_12625</name>
</gene>
<dbReference type="KEGG" id="kuy:FY550_12625"/>
<keyword evidence="4 16" id="KW-0418">Kinase</keyword>
<evidence type="ECO:0000259" key="15">
    <source>
        <dbReference type="Pfam" id="PF00294"/>
    </source>
</evidence>
<feature type="domain" description="Carbohydrate kinase PfkB" evidence="15">
    <location>
        <begin position="3"/>
        <end position="297"/>
    </location>
</feature>
<dbReference type="EC" id="2.7.1.45" evidence="11"/>
<organism evidence="16 17">
    <name type="scientific">Kushneria phosphatilytica</name>
    <dbReference type="NCBI Taxonomy" id="657387"/>
    <lineage>
        <taxon>Bacteria</taxon>
        <taxon>Pseudomonadati</taxon>
        <taxon>Pseudomonadota</taxon>
        <taxon>Gammaproteobacteria</taxon>
        <taxon>Oceanospirillales</taxon>
        <taxon>Halomonadaceae</taxon>
        <taxon>Kushneria</taxon>
    </lineage>
</organism>
<dbReference type="GO" id="GO:0008673">
    <property type="term" value="F:2-dehydro-3-deoxygluconokinase activity"/>
    <property type="evidence" value="ECO:0007669"/>
    <property type="project" value="UniProtKB-EC"/>
</dbReference>
<comment type="catalytic activity">
    <reaction evidence="9">
        <text>2-dehydro-3-deoxy-D-gluconate + ATP = 2-dehydro-3-deoxy-6-phospho-D-gluconate + ADP + H(+)</text>
        <dbReference type="Rhea" id="RHEA:14797"/>
        <dbReference type="ChEBI" id="CHEBI:15378"/>
        <dbReference type="ChEBI" id="CHEBI:30616"/>
        <dbReference type="ChEBI" id="CHEBI:57569"/>
        <dbReference type="ChEBI" id="CHEBI:57990"/>
        <dbReference type="ChEBI" id="CHEBI:456216"/>
        <dbReference type="EC" id="2.7.1.45"/>
    </reaction>
</comment>
<dbReference type="InterPro" id="IPR002173">
    <property type="entry name" value="Carboh/pur_kinase_PfkB_CS"/>
</dbReference>
<evidence type="ECO:0000256" key="6">
    <source>
        <dbReference type="ARBA" id="ARBA00023277"/>
    </source>
</evidence>
<comment type="similarity">
    <text evidence="1">Belongs to the carbohydrate kinase PfkB family.</text>
</comment>
<keyword evidence="3" id="KW-0547">Nucleotide-binding</keyword>
<evidence type="ECO:0000256" key="1">
    <source>
        <dbReference type="ARBA" id="ARBA00010688"/>
    </source>
</evidence>
<reference evidence="16 17" key="1">
    <citation type="submission" date="2019-08" db="EMBL/GenBank/DDBJ databases">
        <title>Complete genome sequence of Kushneria sp. YCWA18, a halophilic phosphate-solubilizing bacterium isolated from Daqiao saltern in China.</title>
        <authorList>
            <person name="Du G.-X."/>
            <person name="Qu L.-Y."/>
        </authorList>
    </citation>
    <scope>NUCLEOTIDE SEQUENCE [LARGE SCALE GENOMIC DNA]</scope>
    <source>
        <strain evidence="16 17">YCWA18</strain>
    </source>
</reference>
<dbReference type="InterPro" id="IPR050306">
    <property type="entry name" value="PfkB_Carbo_kinase"/>
</dbReference>
<comment type="pathway">
    <text evidence="7">Carbohydrate acid metabolism; 2-dehydro-3-deoxy-D-gluconate degradation; D-glyceraldehyde 3-phosphate and pyruvate from 2-dehydro-3-deoxy-D-gluconate: step 1/2.</text>
</comment>
<evidence type="ECO:0000256" key="12">
    <source>
        <dbReference type="ARBA" id="ARBA00067931"/>
    </source>
</evidence>
<dbReference type="PROSITE" id="PS00584">
    <property type="entry name" value="PFKB_KINASES_2"/>
    <property type="match status" value="1"/>
</dbReference>
<dbReference type="InterPro" id="IPR011611">
    <property type="entry name" value="PfkB_dom"/>
</dbReference>
<dbReference type="Pfam" id="PF00294">
    <property type="entry name" value="PfkB"/>
    <property type="match status" value="1"/>
</dbReference>
<keyword evidence="2" id="KW-0808">Transferase</keyword>
<keyword evidence="17" id="KW-1185">Reference proteome</keyword>
<dbReference type="GO" id="GO:0019698">
    <property type="term" value="P:D-galacturonate catabolic process"/>
    <property type="evidence" value="ECO:0007669"/>
    <property type="project" value="TreeGrafter"/>
</dbReference>
<sequence length="306" mass="33879">MALIGECMIELHGRREETFRQGFAGDTFNTAVYLARLCDQQTLQIEYVSAVGDDTFSEAMLACWAREGIGHALTARLENRLPGLYVIETDAAGERHFNYWRSEAAARFMFDDEAEGEHRLAQLANFNTLYLSGITLAILTESGRERLLEALARARLHGARVVFDNNYRPRLWADTATAQRHYRALLEHVDLVLATFEDDQALYGIDSVEELLAYYTGIGLDEVVIKRGAQSCIVVTPQGREEIAGEVVEQVVDTTAAGDAFSAGYLACRLQGGSSTDAARQGHRLAATVIQHRGAIIDPRYMPAMS</sequence>
<dbReference type="GO" id="GO:0005524">
    <property type="term" value="F:ATP binding"/>
    <property type="evidence" value="ECO:0007669"/>
    <property type="project" value="UniProtKB-KW"/>
</dbReference>
<evidence type="ECO:0000256" key="14">
    <source>
        <dbReference type="ARBA" id="ARBA00080545"/>
    </source>
</evidence>
<dbReference type="Gene3D" id="3.40.1190.20">
    <property type="match status" value="1"/>
</dbReference>
<keyword evidence="6" id="KW-0119">Carbohydrate metabolism</keyword>
<dbReference type="EMBL" id="CP043420">
    <property type="protein sequence ID" value="QEL12869.1"/>
    <property type="molecule type" value="Genomic_DNA"/>
</dbReference>
<evidence type="ECO:0000256" key="5">
    <source>
        <dbReference type="ARBA" id="ARBA00022840"/>
    </source>
</evidence>
<keyword evidence="5" id="KW-0067">ATP-binding</keyword>
<dbReference type="SUPFAM" id="SSF53613">
    <property type="entry name" value="Ribokinase-like"/>
    <property type="match status" value="1"/>
</dbReference>
<dbReference type="GO" id="GO:0005829">
    <property type="term" value="C:cytosol"/>
    <property type="evidence" value="ECO:0007669"/>
    <property type="project" value="TreeGrafter"/>
</dbReference>
<dbReference type="PANTHER" id="PTHR43085">
    <property type="entry name" value="HEXOKINASE FAMILY MEMBER"/>
    <property type="match status" value="1"/>
</dbReference>
<evidence type="ECO:0000256" key="11">
    <source>
        <dbReference type="ARBA" id="ARBA00066369"/>
    </source>
</evidence>
<dbReference type="GO" id="GO:0006974">
    <property type="term" value="P:DNA damage response"/>
    <property type="evidence" value="ECO:0007669"/>
    <property type="project" value="TreeGrafter"/>
</dbReference>
<name>A0A5C1A712_9GAMM</name>
<evidence type="ECO:0000256" key="7">
    <source>
        <dbReference type="ARBA" id="ARBA00043951"/>
    </source>
</evidence>